<accession>A0A8A1L9A7</accession>
<dbReference type="VEuPathDB" id="FungiDB:I7I53_10817"/>
<evidence type="ECO:0000313" key="2">
    <source>
        <dbReference type="Proteomes" id="UP000663419"/>
    </source>
</evidence>
<proteinExistence type="predicted"/>
<sequence length="60" mass="7016">MICEELLYRLYARSPSGIQRSPHICLDIWPISPGYRAGGWEGFVVTWSIPMIRDETRYLD</sequence>
<dbReference type="Proteomes" id="UP000663419">
    <property type="component" value="Chromosome 1"/>
</dbReference>
<protein>
    <submittedName>
        <fullName evidence="1">Uncharacterized protein</fullName>
    </submittedName>
</protein>
<evidence type="ECO:0000313" key="1">
    <source>
        <dbReference type="EMBL" id="QSS50210.1"/>
    </source>
</evidence>
<reference evidence="1" key="1">
    <citation type="submission" date="2021-01" db="EMBL/GenBank/DDBJ databases">
        <title>Chromosome-level genome assembly of a human fungal pathogen reveals clustering of transcriptionally co-regulated genes.</title>
        <authorList>
            <person name="Voorhies M."/>
            <person name="Cohen S."/>
            <person name="Shea T.P."/>
            <person name="Petrus S."/>
            <person name="Munoz J.F."/>
            <person name="Poplawski S."/>
            <person name="Goldman W.E."/>
            <person name="Michael T."/>
            <person name="Cuomo C.A."/>
            <person name="Sil A."/>
            <person name="Beyhan S."/>
        </authorList>
    </citation>
    <scope>NUCLEOTIDE SEQUENCE</scope>
    <source>
        <strain evidence="1">H88</strain>
    </source>
</reference>
<dbReference type="AlphaFoldDB" id="A0A8A1L9A7"/>
<organism evidence="1 2">
    <name type="scientific">Ajellomyces capsulatus (strain H88)</name>
    <name type="common">Darling's disease fungus</name>
    <name type="synonym">Histoplasma capsulatum</name>
    <dbReference type="NCBI Taxonomy" id="544711"/>
    <lineage>
        <taxon>Eukaryota</taxon>
        <taxon>Fungi</taxon>
        <taxon>Dikarya</taxon>
        <taxon>Ascomycota</taxon>
        <taxon>Pezizomycotina</taxon>
        <taxon>Eurotiomycetes</taxon>
        <taxon>Eurotiomycetidae</taxon>
        <taxon>Onygenales</taxon>
        <taxon>Ajellomycetaceae</taxon>
        <taxon>Histoplasma</taxon>
    </lineage>
</organism>
<name>A0A8A1L9A7_AJEC8</name>
<dbReference type="EMBL" id="CP069102">
    <property type="protein sequence ID" value="QSS50210.1"/>
    <property type="molecule type" value="Genomic_DNA"/>
</dbReference>
<gene>
    <name evidence="1" type="ORF">I7I53_10817</name>
</gene>